<evidence type="ECO:0000256" key="1">
    <source>
        <dbReference type="SAM" id="MobiDB-lite"/>
    </source>
</evidence>
<dbReference type="EMBL" id="CAMXCT030000262">
    <property type="protein sequence ID" value="CAL4763638.1"/>
    <property type="molecule type" value="Genomic_DNA"/>
</dbReference>
<feature type="region of interest" description="Disordered" evidence="1">
    <location>
        <begin position="1"/>
        <end position="46"/>
    </location>
</feature>
<feature type="transmembrane region" description="Helical" evidence="2">
    <location>
        <begin position="544"/>
        <end position="563"/>
    </location>
</feature>
<protein>
    <recommendedName>
        <fullName evidence="3">Glycosyltransferase 2-like domain-containing protein</fullName>
    </recommendedName>
</protein>
<sequence>MQSDAWLYSGAFQDEQIRQPDLDRSPKPSPPPQENTTAPILPGPAVPTEIRSSQLRLDANQTMWTQKIAGPWPFVSVQIVTYNRSAFLLQALHQIAVQDYPGPLEVIIMDDSPQKQPTTDFPEKLQIKYFHVARTTIGDKRNMAVEEATRSGADIICIWDDDDIFTIDRLRQQVSRMVARSASCSSIQVAFVAVLKSGILQRCKGLPLPFENSFCFKRSWLESRPRFSSSSLGEGNVIFEALDDWYSEAQPIPGEELPFLYVRTDSSTAPDDALEPYPVTSMLIETPRGCQVDYPLLALARAFRRRRFPMIHGPGVGAMKATRRTLRNIIEADLLAMRKNWKNSQRLAASYWDALNLQHWGPSGGVPEGSLDILDSAPKYAPTEVADFADFATKVDASRDAKLRKRGTEGAKTEAECQEDQGGLKIGRFRINLGRLPELLLLFVIAGMVAQIAMVSLDMSRQMAVISGLGVAVQLQRMGNWLRDWVAYKNCSQKKQISSRSKNVAPHCPSGLAMRAVISNSEKRIDGQRKCNEEARARQLRNNISVAFCGLFLLAAFAATWPGERTHRFIGPLLKERLKHPGNSPGKVATSSREDMAIGTADGLGSSGSEQWSGDPSASCTNVLGHMVKQLTEDFAKRKETGLSSAESTSSPGAVLEAQKATANLRGRSSQSAKEPPVTSASSVQPVPAAEDADPAKKSGAQTTSEVEKEKEHQPDPKVDLP</sequence>
<reference evidence="5 6" key="2">
    <citation type="submission" date="2024-05" db="EMBL/GenBank/DDBJ databases">
        <authorList>
            <person name="Chen Y."/>
            <person name="Shah S."/>
            <person name="Dougan E. K."/>
            <person name="Thang M."/>
            <person name="Chan C."/>
        </authorList>
    </citation>
    <scope>NUCLEOTIDE SEQUENCE [LARGE SCALE GENOMIC DNA]</scope>
</reference>
<dbReference type="Proteomes" id="UP001152797">
    <property type="component" value="Unassembled WGS sequence"/>
</dbReference>
<feature type="compositionally biased region" description="Polar residues" evidence="1">
    <location>
        <begin position="607"/>
        <end position="619"/>
    </location>
</feature>
<keyword evidence="2" id="KW-1133">Transmembrane helix</keyword>
<reference evidence="4" key="1">
    <citation type="submission" date="2022-10" db="EMBL/GenBank/DDBJ databases">
        <authorList>
            <person name="Chen Y."/>
            <person name="Dougan E. K."/>
            <person name="Chan C."/>
            <person name="Rhodes N."/>
            <person name="Thang M."/>
        </authorList>
    </citation>
    <scope>NUCLEOTIDE SEQUENCE</scope>
</reference>
<keyword evidence="6" id="KW-1185">Reference proteome</keyword>
<feature type="transmembrane region" description="Helical" evidence="2">
    <location>
        <begin position="439"/>
        <end position="457"/>
    </location>
</feature>
<dbReference type="PANTHER" id="PTHR22916:SF3">
    <property type="entry name" value="UDP-GLCNAC:BETAGAL BETA-1,3-N-ACETYLGLUCOSAMINYLTRANSFERASE-LIKE PROTEIN 1"/>
    <property type="match status" value="1"/>
</dbReference>
<feature type="domain" description="Glycosyltransferase 2-like" evidence="3">
    <location>
        <begin position="76"/>
        <end position="190"/>
    </location>
</feature>
<dbReference type="InterPro" id="IPR001173">
    <property type="entry name" value="Glyco_trans_2-like"/>
</dbReference>
<feature type="region of interest" description="Disordered" evidence="1">
    <location>
        <begin position="577"/>
        <end position="619"/>
    </location>
</feature>
<evidence type="ECO:0000313" key="4">
    <source>
        <dbReference type="EMBL" id="CAI3976326.1"/>
    </source>
</evidence>
<feature type="compositionally biased region" description="Polar residues" evidence="1">
    <location>
        <begin position="667"/>
        <end position="685"/>
    </location>
</feature>
<keyword evidence="2" id="KW-0472">Membrane</keyword>
<name>A0A9P1FHM2_9DINO</name>
<dbReference type="Gene3D" id="3.90.550.10">
    <property type="entry name" value="Spore Coat Polysaccharide Biosynthesis Protein SpsA, Chain A"/>
    <property type="match status" value="1"/>
</dbReference>
<dbReference type="EMBL" id="CAMXCT010000262">
    <property type="protein sequence ID" value="CAI3976326.1"/>
    <property type="molecule type" value="Genomic_DNA"/>
</dbReference>
<feature type="compositionally biased region" description="Basic and acidic residues" evidence="1">
    <location>
        <begin position="15"/>
        <end position="26"/>
    </location>
</feature>
<evidence type="ECO:0000313" key="5">
    <source>
        <dbReference type="EMBL" id="CAL4763638.1"/>
    </source>
</evidence>
<organism evidence="4">
    <name type="scientific">Cladocopium goreaui</name>
    <dbReference type="NCBI Taxonomy" id="2562237"/>
    <lineage>
        <taxon>Eukaryota</taxon>
        <taxon>Sar</taxon>
        <taxon>Alveolata</taxon>
        <taxon>Dinophyceae</taxon>
        <taxon>Suessiales</taxon>
        <taxon>Symbiodiniaceae</taxon>
        <taxon>Cladocopium</taxon>
    </lineage>
</organism>
<keyword evidence="2" id="KW-0812">Transmembrane</keyword>
<feature type="compositionally biased region" description="Polar residues" evidence="1">
    <location>
        <begin position="642"/>
        <end position="652"/>
    </location>
</feature>
<dbReference type="SUPFAM" id="SSF53448">
    <property type="entry name" value="Nucleotide-diphospho-sugar transferases"/>
    <property type="match status" value="1"/>
</dbReference>
<dbReference type="AlphaFoldDB" id="A0A9P1FHM2"/>
<dbReference type="Pfam" id="PF00535">
    <property type="entry name" value="Glycos_transf_2"/>
    <property type="match status" value="1"/>
</dbReference>
<dbReference type="GO" id="GO:0016758">
    <property type="term" value="F:hexosyltransferase activity"/>
    <property type="evidence" value="ECO:0007669"/>
    <property type="project" value="UniProtKB-ARBA"/>
</dbReference>
<dbReference type="OrthoDB" id="430317at2759"/>
<dbReference type="InterPro" id="IPR029044">
    <property type="entry name" value="Nucleotide-diphossugar_trans"/>
</dbReference>
<comment type="caution">
    <text evidence="4">The sequence shown here is derived from an EMBL/GenBank/DDBJ whole genome shotgun (WGS) entry which is preliminary data.</text>
</comment>
<evidence type="ECO:0000256" key="2">
    <source>
        <dbReference type="SAM" id="Phobius"/>
    </source>
</evidence>
<evidence type="ECO:0000259" key="3">
    <source>
        <dbReference type="Pfam" id="PF00535"/>
    </source>
</evidence>
<feature type="region of interest" description="Disordered" evidence="1">
    <location>
        <begin position="639"/>
        <end position="722"/>
    </location>
</feature>
<dbReference type="PANTHER" id="PTHR22916">
    <property type="entry name" value="GLYCOSYLTRANSFERASE"/>
    <property type="match status" value="1"/>
</dbReference>
<dbReference type="EMBL" id="CAMXCT020000262">
    <property type="protein sequence ID" value="CAL1129701.1"/>
    <property type="molecule type" value="Genomic_DNA"/>
</dbReference>
<proteinExistence type="predicted"/>
<gene>
    <name evidence="4" type="ORF">C1SCF055_LOCUS4551</name>
</gene>
<feature type="compositionally biased region" description="Basic and acidic residues" evidence="1">
    <location>
        <begin position="706"/>
        <end position="722"/>
    </location>
</feature>
<evidence type="ECO:0000313" key="6">
    <source>
        <dbReference type="Proteomes" id="UP001152797"/>
    </source>
</evidence>
<accession>A0A9P1FHM2</accession>